<feature type="compositionally biased region" description="Basic and acidic residues" evidence="2">
    <location>
        <begin position="398"/>
        <end position="408"/>
    </location>
</feature>
<feature type="region of interest" description="Disordered" evidence="2">
    <location>
        <begin position="1187"/>
        <end position="1211"/>
    </location>
</feature>
<evidence type="ECO:0000256" key="1">
    <source>
        <dbReference type="SAM" id="Coils"/>
    </source>
</evidence>
<feature type="region of interest" description="Disordered" evidence="2">
    <location>
        <begin position="370"/>
        <end position="408"/>
    </location>
</feature>
<feature type="compositionally biased region" description="Polar residues" evidence="2">
    <location>
        <begin position="732"/>
        <end position="746"/>
    </location>
</feature>
<feature type="region of interest" description="Disordered" evidence="2">
    <location>
        <begin position="110"/>
        <end position="162"/>
    </location>
</feature>
<feature type="compositionally biased region" description="Polar residues" evidence="2">
    <location>
        <begin position="1349"/>
        <end position="1359"/>
    </location>
</feature>
<feature type="region of interest" description="Disordered" evidence="2">
    <location>
        <begin position="443"/>
        <end position="514"/>
    </location>
</feature>
<dbReference type="InterPro" id="IPR024138">
    <property type="entry name" value="Pericentriolar_Pcm1"/>
</dbReference>
<evidence type="ECO:0000313" key="3">
    <source>
        <dbReference type="EMBL" id="MXV01064.1"/>
    </source>
</evidence>
<proteinExistence type="predicted"/>
<feature type="compositionally biased region" description="Polar residues" evidence="2">
    <location>
        <begin position="387"/>
        <end position="397"/>
    </location>
</feature>
<sequence length="1586" mass="169806">MQRRNADPVDKPRRNARADRQSPSNASAGSSSSAGKNNTNRVQDPNALASRLKQLDDCMRQVKSLMKNLEKSEDPGAHDHLQRLRQMMQHLNAEQESSGAHSRRYNALDQRQRRLEERSASPAHKVSSQTALNVVDNCVDDEDEDDGNMRSDLEYPPPTREDEENLVQQNAIMRKILESKKKLLELQDQHARLASMQKRAENKLAETRAFQDQLALNNPDLSEWVNQIQRESAAGTLLNPTLASREPKRSIAASGAGRRTQQHQHTRLSAAEAAGGDNNWTWTAETSAVGSATSAEAELKQLERRLHQLQGMAQQQDVLEGPSAADLSDLCRERRKLQDRLKDLHDQKVEMDQLLSELSLLQSAGGLGAVPMGHSDINPREDPLPNGPSNESGSSDHSTLRDKKRQVEEMRRTLQQLRSAVKNLEQGVGMTGTATAMLEGATGTAVPQHSHGARVGGGTSSHKTDNLRGPDFPARRHYEAEGRANEEQDSVTAATIPSQLSPSGTQGRSSEGDVLAEKVRQLQATRSQLQYLQGIVTSFQEGDLEGDSGVTSAIASLGEGDSRRQRRELQELQEQQLRLTLLRQQLLTSHPLLAAAAGKNQLKTSTPDGPRRLDVSPRGGGEASGGGGHLGGGHVGASPSPSKKDNVNALPKNLFDVPKSSNRTQDHPSNLECSGAGGSLLREKAILEELLQQERSKQLLSYSHNEDVRTSPSSGSQSSEPPGGPESVVAGGNTTIAATWGGSSTQENLEDDEDDEDPVEDSIEAGRDSEEGSRSDVDAKAEPPWIPARERVFSVPDSGASLGRMDNRISHGSLARAVTNGTCSRPGGGQWGYNQATGGPIHRQGSSHREAPVEAVSPQVATDEQDGANERVPGVPVFPGWHQQAVHQLHQQLEQTGALCNSALQEHQQQAFTGALLATSAGAVSPGSAQPRLPGFDAIQQYAIQQQQQLLLSIVHCYHLLSIQQLEINQLQHAIQQVCLNGGEEVPPLAMPPAFQLPEHPLQGPLFLGAPWAVPPPGGPSGVLAQGMPIPQQTTSHAVSEARGGPPLGATLNNQVVPGSRANNFWDNFRSYSRQNLLSTTATTPPKTNELPANFQVQQSHLAGGRSPATASSGTSRPKPSSVPRAVGELTAIVPPQDRGRHMRPVANVSLQDSSVRAVGSRLNIGKQQQPTGFQDGTIPTAVAFPYSPSPPSRCRQPAHSPPQQPASEALKSSIRAEVSRLLEGREDTASLAAVLRQLQFLNCGATGTLQQPSAVPQACGGARRKIPSSTKSNIPKENRPVSGERRPVFQRVASESSPDLVASVEFAFDSQPRTEETLSDSTFDKNSSRGSTSVTARKRTKPLYAPAGQSSLPGSSGASAERDVPAEHLVPERDCATDEEQGAAARPLDLEPTLEQTWPERDTTVYVQPLDLLPSANKAAGADVQVPVLDNAGLPLLQEPVGAVRAANPEFQAMYGFELALLQQGIVAGGEYQGEEAEDDEDRELETEPEAEGTQDLAEADQSPAAEQDAADQQPEDAAAPAAVGAVGGADGGPAEALVADDGMAARQAASDTPEVPTEDPQQRVDGEDNPVRQHDGVPQPPPCE</sequence>
<feature type="compositionally biased region" description="Polar residues" evidence="2">
    <location>
        <begin position="490"/>
        <end position="509"/>
    </location>
</feature>
<feature type="region of interest" description="Disordered" evidence="2">
    <location>
        <begin position="1100"/>
        <end position="1128"/>
    </location>
</feature>
<feature type="region of interest" description="Disordered" evidence="2">
    <location>
        <begin position="1"/>
        <end position="54"/>
    </location>
</feature>
<feature type="compositionally biased region" description="Basic and acidic residues" evidence="2">
    <location>
        <begin position="462"/>
        <end position="486"/>
    </location>
</feature>
<feature type="compositionally biased region" description="Low complexity" evidence="2">
    <location>
        <begin position="711"/>
        <end position="727"/>
    </location>
</feature>
<feature type="region of interest" description="Disordered" evidence="2">
    <location>
        <begin position="1262"/>
        <end position="1288"/>
    </location>
</feature>
<dbReference type="PANTHER" id="PTHR14164">
    <property type="entry name" value="PERICENTRIOLAR MATERIAL 1-RELATED"/>
    <property type="match status" value="1"/>
</dbReference>
<feature type="compositionally biased region" description="Basic and acidic residues" evidence="2">
    <location>
        <begin position="1313"/>
        <end position="1328"/>
    </location>
</feature>
<evidence type="ECO:0000256" key="2">
    <source>
        <dbReference type="SAM" id="MobiDB-lite"/>
    </source>
</evidence>
<protein>
    <recommendedName>
        <fullName evidence="4">Pericentriolar material 1 protein</fullName>
    </recommendedName>
</protein>
<feature type="compositionally biased region" description="Gly residues" evidence="2">
    <location>
        <begin position="618"/>
        <end position="635"/>
    </location>
</feature>
<feature type="coiled-coil region" evidence="1">
    <location>
        <begin position="292"/>
        <end position="354"/>
    </location>
</feature>
<feature type="compositionally biased region" description="Basic and acidic residues" evidence="2">
    <location>
        <begin position="110"/>
        <end position="119"/>
    </location>
</feature>
<dbReference type="GO" id="GO:0034451">
    <property type="term" value="C:centriolar satellite"/>
    <property type="evidence" value="ECO:0007669"/>
    <property type="project" value="TreeGrafter"/>
</dbReference>
<feature type="compositionally biased region" description="Acidic residues" evidence="2">
    <location>
        <begin position="1474"/>
        <end position="1494"/>
    </location>
</feature>
<feature type="region of interest" description="Disordered" evidence="2">
    <location>
        <begin position="597"/>
        <end position="676"/>
    </location>
</feature>
<keyword evidence="1" id="KW-0175">Coiled coil</keyword>
<accession>A0A6B0VFU3</accession>
<name>A0A6B0VFU3_IXORI</name>
<dbReference type="GO" id="GO:0071539">
    <property type="term" value="P:protein localization to centrosome"/>
    <property type="evidence" value="ECO:0007669"/>
    <property type="project" value="InterPro"/>
</dbReference>
<feature type="compositionally biased region" description="Low complexity" evidence="2">
    <location>
        <begin position="1501"/>
        <end position="1526"/>
    </location>
</feature>
<evidence type="ECO:0008006" key="4">
    <source>
        <dbReference type="Google" id="ProtNLM"/>
    </source>
</evidence>
<feature type="region of interest" description="Disordered" evidence="2">
    <location>
        <begin position="840"/>
        <end position="870"/>
    </location>
</feature>
<feature type="compositionally biased region" description="Basic and acidic residues" evidence="2">
    <location>
        <begin position="1"/>
        <end position="20"/>
    </location>
</feature>
<organism evidence="3">
    <name type="scientific">Ixodes ricinus</name>
    <name type="common">Common tick</name>
    <name type="synonym">Acarus ricinus</name>
    <dbReference type="NCBI Taxonomy" id="34613"/>
    <lineage>
        <taxon>Eukaryota</taxon>
        <taxon>Metazoa</taxon>
        <taxon>Ecdysozoa</taxon>
        <taxon>Arthropoda</taxon>
        <taxon>Chelicerata</taxon>
        <taxon>Arachnida</taxon>
        <taxon>Acari</taxon>
        <taxon>Parasitiformes</taxon>
        <taxon>Ixodida</taxon>
        <taxon>Ixodoidea</taxon>
        <taxon>Ixodidae</taxon>
        <taxon>Ixodinae</taxon>
        <taxon>Ixodes</taxon>
    </lineage>
</organism>
<reference evidence="3" key="1">
    <citation type="submission" date="2019-12" db="EMBL/GenBank/DDBJ databases">
        <title>An insight into the sialome of adult female Ixodes ricinus ticks feeding for 6 days.</title>
        <authorList>
            <person name="Perner J."/>
            <person name="Ribeiro J.M.C."/>
        </authorList>
    </citation>
    <scope>NUCLEOTIDE SEQUENCE</scope>
    <source>
        <strain evidence="3">Semi-engorged</strain>
        <tissue evidence="3">Salivary glands</tissue>
    </source>
</reference>
<feature type="compositionally biased region" description="Polar residues" evidence="2">
    <location>
        <begin position="659"/>
        <end position="672"/>
    </location>
</feature>
<feature type="compositionally biased region" description="Polar residues" evidence="2">
    <location>
        <begin position="1109"/>
        <end position="1119"/>
    </location>
</feature>
<feature type="compositionally biased region" description="Acidic residues" evidence="2">
    <location>
        <begin position="748"/>
        <end position="763"/>
    </location>
</feature>
<dbReference type="EMBL" id="GIFC01018980">
    <property type="protein sequence ID" value="MXV01064.1"/>
    <property type="molecule type" value="Transcribed_RNA"/>
</dbReference>
<feature type="region of interest" description="Disordered" evidence="2">
    <location>
        <begin position="236"/>
        <end position="279"/>
    </location>
</feature>
<feature type="compositionally biased region" description="Basic and acidic residues" evidence="2">
    <location>
        <begin position="1562"/>
        <end position="1577"/>
    </location>
</feature>
<dbReference type="GO" id="GO:0034454">
    <property type="term" value="P:microtubule anchoring at centrosome"/>
    <property type="evidence" value="ECO:0007669"/>
    <property type="project" value="InterPro"/>
</dbReference>
<feature type="region of interest" description="Disordered" evidence="2">
    <location>
        <begin position="1474"/>
        <end position="1586"/>
    </location>
</feature>
<feature type="compositionally biased region" description="Low complexity" evidence="2">
    <location>
        <begin position="22"/>
        <end position="38"/>
    </location>
</feature>
<dbReference type="GO" id="GO:0036064">
    <property type="term" value="C:ciliary basal body"/>
    <property type="evidence" value="ECO:0007669"/>
    <property type="project" value="TreeGrafter"/>
</dbReference>
<dbReference type="PANTHER" id="PTHR14164:SF12">
    <property type="entry name" value="PERICENTRIOLAR MATERIAL 1 PROTEIN"/>
    <property type="match status" value="1"/>
</dbReference>
<feature type="region of interest" description="Disordered" evidence="2">
    <location>
        <begin position="1307"/>
        <end position="1366"/>
    </location>
</feature>
<feature type="compositionally biased region" description="Basic and acidic residues" evidence="2">
    <location>
        <begin position="1275"/>
        <end position="1288"/>
    </location>
</feature>
<feature type="compositionally biased region" description="Basic and acidic residues" evidence="2">
    <location>
        <begin position="764"/>
        <end position="781"/>
    </location>
</feature>
<feature type="region of interest" description="Disordered" evidence="2">
    <location>
        <begin position="700"/>
        <end position="785"/>
    </location>
</feature>
<dbReference type="GO" id="GO:1905515">
    <property type="term" value="P:non-motile cilium assembly"/>
    <property type="evidence" value="ECO:0007669"/>
    <property type="project" value="TreeGrafter"/>
</dbReference>